<feature type="region of interest" description="Disordered" evidence="2">
    <location>
        <begin position="76"/>
        <end position="122"/>
    </location>
</feature>
<reference evidence="4 5" key="2">
    <citation type="submission" date="2021-10" db="EMBL/GenBank/DDBJ databases">
        <authorList>
            <person name="Piombo E."/>
        </authorList>
    </citation>
    <scope>NUCLEOTIDE SEQUENCE [LARGE SCALE GENOMIC DNA]</scope>
</reference>
<dbReference type="EMBL" id="CABFNO020001565">
    <property type="protein sequence ID" value="CAH0003794.1"/>
    <property type="molecule type" value="Genomic_DNA"/>
</dbReference>
<dbReference type="GO" id="GO:0008270">
    <property type="term" value="F:zinc ion binding"/>
    <property type="evidence" value="ECO:0007669"/>
    <property type="project" value="InterPro"/>
</dbReference>
<evidence type="ECO:0000256" key="1">
    <source>
        <dbReference type="ARBA" id="ARBA00023242"/>
    </source>
</evidence>
<dbReference type="Proteomes" id="UP000754883">
    <property type="component" value="Unassembled WGS sequence"/>
</dbReference>
<proteinExistence type="predicted"/>
<dbReference type="InterPro" id="IPR001138">
    <property type="entry name" value="Zn2Cys6_DnaBD"/>
</dbReference>
<accession>A0A9N9UV12</accession>
<dbReference type="InterPro" id="IPR052400">
    <property type="entry name" value="Zn2-C6_fungal_TF"/>
</dbReference>
<dbReference type="AlphaFoldDB" id="A0A9N9UV12"/>
<feature type="compositionally biased region" description="Basic residues" evidence="2">
    <location>
        <begin position="86"/>
        <end position="95"/>
    </location>
</feature>
<dbReference type="InterPro" id="IPR021858">
    <property type="entry name" value="Fun_TF"/>
</dbReference>
<feature type="domain" description="Zn(2)-C6 fungal-type" evidence="3">
    <location>
        <begin position="27"/>
        <end position="74"/>
    </location>
</feature>
<dbReference type="SUPFAM" id="SSF57701">
    <property type="entry name" value="Zn2/Cys6 DNA-binding domain"/>
    <property type="match status" value="1"/>
</dbReference>
<dbReference type="OrthoDB" id="416217at2759"/>
<dbReference type="PANTHER" id="PTHR47657">
    <property type="entry name" value="STEROL REGULATORY ELEMENT-BINDING PROTEIN ECM22"/>
    <property type="match status" value="1"/>
</dbReference>
<dbReference type="PANTHER" id="PTHR47657:SF13">
    <property type="entry name" value="ZN(2)-C6 FUNGAL-TYPE DOMAIN-CONTAINING PROTEIN-RELATED"/>
    <property type="match status" value="1"/>
</dbReference>
<gene>
    <name evidence="4" type="ORF">CBYS24578_00009811</name>
</gene>
<protein>
    <recommendedName>
        <fullName evidence="3">Zn(2)-C6 fungal-type domain-containing protein</fullName>
    </recommendedName>
</protein>
<evidence type="ECO:0000259" key="3">
    <source>
        <dbReference type="SMART" id="SM00066"/>
    </source>
</evidence>
<sequence length="440" mass="49654">MNECGEQAHVHASSRCPCRPVVRKSHKKSRNGCQNCKKRRVKPYQCDENKPTCKNCTRSSIPCDFSADSNTLVPVESAASSSTAKGPRKLGRPLKKWAWGPDIPRDRETRTKTAPPSLPTLESPPLPLPLNVDDIQLFHHYITVTSLTLGDNVLWRDKVPRLAFEHHYILHLMLSLSALHLARLHVAAASRYRDLAEAHHSIALPQVTSLLPQISRNNCSALYIATVLVCNYTFAKPPTENHLLVVADSSEVAFWNLFRGVRFVIETMGLPAIFTGHIGPFPPPVNTTAVPSTEGDNGYIPWEWPLNRLEERLLACQDPGLENLAVICEALMDCFKGVYGTTEQPESTTHGKLHVVMRWLWYLEDDFIIQIQNLVPEALVLLAHFAVLVQTVECFWFMRGWAHHVLDGVVKQLDSGYITWISWPQKQLESQCDHNLHMAY</sequence>
<comment type="caution">
    <text evidence="4">The sequence shown here is derived from an EMBL/GenBank/DDBJ whole genome shotgun (WGS) entry which is preliminary data.</text>
</comment>
<dbReference type="GO" id="GO:0000981">
    <property type="term" value="F:DNA-binding transcription factor activity, RNA polymerase II-specific"/>
    <property type="evidence" value="ECO:0007669"/>
    <property type="project" value="InterPro"/>
</dbReference>
<dbReference type="Gene3D" id="4.10.240.10">
    <property type="entry name" value="Zn(2)-C6 fungal-type DNA-binding domain"/>
    <property type="match status" value="1"/>
</dbReference>
<organism evidence="4 5">
    <name type="scientific">Clonostachys byssicola</name>
    <dbReference type="NCBI Taxonomy" id="160290"/>
    <lineage>
        <taxon>Eukaryota</taxon>
        <taxon>Fungi</taxon>
        <taxon>Dikarya</taxon>
        <taxon>Ascomycota</taxon>
        <taxon>Pezizomycotina</taxon>
        <taxon>Sordariomycetes</taxon>
        <taxon>Hypocreomycetidae</taxon>
        <taxon>Hypocreales</taxon>
        <taxon>Bionectriaceae</taxon>
        <taxon>Clonostachys</taxon>
    </lineage>
</organism>
<evidence type="ECO:0000313" key="4">
    <source>
        <dbReference type="EMBL" id="CAH0003794.1"/>
    </source>
</evidence>
<keyword evidence="5" id="KW-1185">Reference proteome</keyword>
<dbReference type="Pfam" id="PF00172">
    <property type="entry name" value="Zn_clus"/>
    <property type="match status" value="1"/>
</dbReference>
<dbReference type="SMART" id="SM00066">
    <property type="entry name" value="GAL4"/>
    <property type="match status" value="1"/>
</dbReference>
<keyword evidence="1" id="KW-0539">Nucleus</keyword>
<evidence type="ECO:0000313" key="5">
    <source>
        <dbReference type="Proteomes" id="UP000754883"/>
    </source>
</evidence>
<reference evidence="5" key="1">
    <citation type="submission" date="2019-06" db="EMBL/GenBank/DDBJ databases">
        <authorList>
            <person name="Broberg M."/>
        </authorList>
    </citation>
    <scope>NUCLEOTIDE SEQUENCE [LARGE SCALE GENOMIC DNA]</scope>
</reference>
<name>A0A9N9UV12_9HYPO</name>
<evidence type="ECO:0000256" key="2">
    <source>
        <dbReference type="SAM" id="MobiDB-lite"/>
    </source>
</evidence>
<dbReference type="Pfam" id="PF11951">
    <property type="entry name" value="Fungal_trans_2"/>
    <property type="match status" value="1"/>
</dbReference>
<dbReference type="InterPro" id="IPR036864">
    <property type="entry name" value="Zn2-C6_fun-type_DNA-bd_sf"/>
</dbReference>
<dbReference type="CDD" id="cd00067">
    <property type="entry name" value="GAL4"/>
    <property type="match status" value="1"/>
</dbReference>